<sequence length="176" mass="20037">MDSTKAATKRHCFIEEDDGLASIVDIQAGFSGNNHQNNHHYPLISRPLYYSTNNNNSIQRRTGSFRNVSSGYVSSPRSGNIMRFYEEAHQPHFLDSCFRCKKPLGDNRDIFMYRGDTPFCSEDCRQEQIEIDEAKEKSWNLSASMRALRKKEQRKSTASNSNSKDCPIRTSTVAAA</sequence>
<protein>
    <submittedName>
        <fullName evidence="1">Uncharacterized protein</fullName>
    </submittedName>
</protein>
<gene>
    <name evidence="1" type="ORF">M9H77_33016</name>
</gene>
<name>A0ACC0A6K0_CATRO</name>
<keyword evidence="2" id="KW-1185">Reference proteome</keyword>
<comment type="caution">
    <text evidence="1">The sequence shown here is derived from an EMBL/GenBank/DDBJ whole genome shotgun (WGS) entry which is preliminary data.</text>
</comment>
<evidence type="ECO:0000313" key="1">
    <source>
        <dbReference type="EMBL" id="KAI5655829.1"/>
    </source>
</evidence>
<accession>A0ACC0A6K0</accession>
<reference evidence="2" key="1">
    <citation type="journal article" date="2023" name="Nat. Plants">
        <title>Single-cell RNA sequencing provides a high-resolution roadmap for understanding the multicellular compartmentation of specialized metabolism.</title>
        <authorList>
            <person name="Sun S."/>
            <person name="Shen X."/>
            <person name="Li Y."/>
            <person name="Li Y."/>
            <person name="Wang S."/>
            <person name="Li R."/>
            <person name="Zhang H."/>
            <person name="Shen G."/>
            <person name="Guo B."/>
            <person name="Wei J."/>
            <person name="Xu J."/>
            <person name="St-Pierre B."/>
            <person name="Chen S."/>
            <person name="Sun C."/>
        </authorList>
    </citation>
    <scope>NUCLEOTIDE SEQUENCE [LARGE SCALE GENOMIC DNA]</scope>
</reference>
<evidence type="ECO:0000313" key="2">
    <source>
        <dbReference type="Proteomes" id="UP001060085"/>
    </source>
</evidence>
<dbReference type="Proteomes" id="UP001060085">
    <property type="component" value="Linkage Group LG07"/>
</dbReference>
<proteinExistence type="predicted"/>
<dbReference type="EMBL" id="CM044707">
    <property type="protein sequence ID" value="KAI5655829.1"/>
    <property type="molecule type" value="Genomic_DNA"/>
</dbReference>
<organism evidence="1 2">
    <name type="scientific">Catharanthus roseus</name>
    <name type="common">Madagascar periwinkle</name>
    <name type="synonym">Vinca rosea</name>
    <dbReference type="NCBI Taxonomy" id="4058"/>
    <lineage>
        <taxon>Eukaryota</taxon>
        <taxon>Viridiplantae</taxon>
        <taxon>Streptophyta</taxon>
        <taxon>Embryophyta</taxon>
        <taxon>Tracheophyta</taxon>
        <taxon>Spermatophyta</taxon>
        <taxon>Magnoliopsida</taxon>
        <taxon>eudicotyledons</taxon>
        <taxon>Gunneridae</taxon>
        <taxon>Pentapetalae</taxon>
        <taxon>asterids</taxon>
        <taxon>lamiids</taxon>
        <taxon>Gentianales</taxon>
        <taxon>Apocynaceae</taxon>
        <taxon>Rauvolfioideae</taxon>
        <taxon>Vinceae</taxon>
        <taxon>Catharanthinae</taxon>
        <taxon>Catharanthus</taxon>
    </lineage>
</organism>